<evidence type="ECO:0000256" key="1">
    <source>
        <dbReference type="SAM" id="Phobius"/>
    </source>
</evidence>
<dbReference type="OrthoDB" id="1467595at2"/>
<dbReference type="AlphaFoldDB" id="A0A2I0R0E7"/>
<gene>
    <name evidence="2" type="ORF">CW751_11850</name>
</gene>
<dbReference type="EMBL" id="PJNI01000014">
    <property type="protein sequence ID" value="PKR80053.1"/>
    <property type="molecule type" value="Genomic_DNA"/>
</dbReference>
<evidence type="ECO:0000313" key="2">
    <source>
        <dbReference type="EMBL" id="PKR80053.1"/>
    </source>
</evidence>
<proteinExistence type="predicted"/>
<dbReference type="Proteomes" id="UP000236654">
    <property type="component" value="Unassembled WGS sequence"/>
</dbReference>
<keyword evidence="1" id="KW-0812">Transmembrane</keyword>
<reference evidence="2 3" key="1">
    <citation type="submission" date="2017-12" db="EMBL/GenBank/DDBJ databases">
        <title>The draft genome sequence of Brumimicrobium saltpan LHR20.</title>
        <authorList>
            <person name="Do Z.-J."/>
            <person name="Luo H.-R."/>
        </authorList>
    </citation>
    <scope>NUCLEOTIDE SEQUENCE [LARGE SCALE GENOMIC DNA]</scope>
    <source>
        <strain evidence="2 3">LHR20</strain>
    </source>
</reference>
<feature type="transmembrane region" description="Helical" evidence="1">
    <location>
        <begin position="38"/>
        <end position="54"/>
    </location>
</feature>
<feature type="transmembrane region" description="Helical" evidence="1">
    <location>
        <begin position="7"/>
        <end position="26"/>
    </location>
</feature>
<accession>A0A2I0R0E7</accession>
<organism evidence="2 3">
    <name type="scientific">Brumimicrobium salinarum</name>
    <dbReference type="NCBI Taxonomy" id="2058658"/>
    <lineage>
        <taxon>Bacteria</taxon>
        <taxon>Pseudomonadati</taxon>
        <taxon>Bacteroidota</taxon>
        <taxon>Flavobacteriia</taxon>
        <taxon>Flavobacteriales</taxon>
        <taxon>Crocinitomicaceae</taxon>
        <taxon>Brumimicrobium</taxon>
    </lineage>
</organism>
<feature type="transmembrane region" description="Helical" evidence="1">
    <location>
        <begin position="95"/>
        <end position="112"/>
    </location>
</feature>
<keyword evidence="1" id="KW-0472">Membrane</keyword>
<feature type="transmembrane region" description="Helical" evidence="1">
    <location>
        <begin position="66"/>
        <end position="83"/>
    </location>
</feature>
<sequence>MNRFFTYVLLIVLILTSAYVFIYYLMADSIGELRTLPTSFLIAIVFYILAQLIKRFLQKKMPWYNWLYYLGLLAVIIPLPLFSVQGNWVFSLTRYGSLFLMLPPVIELVLLIRKK</sequence>
<protein>
    <submittedName>
        <fullName evidence="2">Uncharacterized protein</fullName>
    </submittedName>
</protein>
<name>A0A2I0R0E7_9FLAO</name>
<keyword evidence="1" id="KW-1133">Transmembrane helix</keyword>
<keyword evidence="3" id="KW-1185">Reference proteome</keyword>
<comment type="caution">
    <text evidence="2">The sequence shown here is derived from an EMBL/GenBank/DDBJ whole genome shotgun (WGS) entry which is preliminary data.</text>
</comment>
<evidence type="ECO:0000313" key="3">
    <source>
        <dbReference type="Proteomes" id="UP000236654"/>
    </source>
</evidence>
<dbReference type="RefSeq" id="WP_101335245.1">
    <property type="nucleotide sequence ID" value="NZ_PJNI01000014.1"/>
</dbReference>